<dbReference type="EMBL" id="CP141261">
    <property type="protein sequence ID" value="WRL66570.1"/>
    <property type="molecule type" value="Genomic_DNA"/>
</dbReference>
<dbReference type="SUPFAM" id="SSF53474">
    <property type="entry name" value="alpha/beta-Hydrolases"/>
    <property type="match status" value="1"/>
</dbReference>
<sequence length="248" mass="26110">MGTRGSEDRSVLSRPASAPDAVLTYGTGDQPADVRLAPDAPADRPLLVVVHGGFWRPAFDRVHVRPMTEALAAAGWPTVTPEYRRSPGRPDLAVEDVHAAVRAVAGEPQFAGRRLVLVGHSAGGHLALHAAATLEPASAPYGVLALAPVADLRRAQELRLDGDAVPAFLGQDAGARPDLDPARLPTPAGRVRIVHGTGDAVVPVEVSEAYLRRHPDAVLTPVECGHFALIDPRSAAWPTVLAALEDLR</sequence>
<feature type="region of interest" description="Disordered" evidence="2">
    <location>
        <begin position="1"/>
        <end position="25"/>
    </location>
</feature>
<accession>A0ABZ1B6Z7</accession>
<feature type="domain" description="Alpha/beta hydrolase fold-3" evidence="3">
    <location>
        <begin position="47"/>
        <end position="157"/>
    </location>
</feature>
<dbReference type="InterPro" id="IPR029058">
    <property type="entry name" value="AB_hydrolase_fold"/>
</dbReference>
<proteinExistence type="predicted"/>
<dbReference type="RefSeq" id="WP_324277882.1">
    <property type="nucleotide sequence ID" value="NZ_CP141261.1"/>
</dbReference>
<evidence type="ECO:0000259" key="3">
    <source>
        <dbReference type="Pfam" id="PF07859"/>
    </source>
</evidence>
<evidence type="ECO:0000313" key="4">
    <source>
        <dbReference type="EMBL" id="WRL66570.1"/>
    </source>
</evidence>
<name>A0ABZ1B6Z7_9ACTN</name>
<keyword evidence="5" id="KW-1185">Reference proteome</keyword>
<feature type="compositionally biased region" description="Basic and acidic residues" evidence="2">
    <location>
        <begin position="1"/>
        <end position="11"/>
    </location>
</feature>
<organism evidence="4 5">
    <name type="scientific">Blastococcus brunescens</name>
    <dbReference type="NCBI Taxonomy" id="1564165"/>
    <lineage>
        <taxon>Bacteria</taxon>
        <taxon>Bacillati</taxon>
        <taxon>Actinomycetota</taxon>
        <taxon>Actinomycetes</taxon>
        <taxon>Geodermatophilales</taxon>
        <taxon>Geodermatophilaceae</taxon>
        <taxon>Blastococcus</taxon>
    </lineage>
</organism>
<evidence type="ECO:0000313" key="5">
    <source>
        <dbReference type="Proteomes" id="UP001324287"/>
    </source>
</evidence>
<dbReference type="Proteomes" id="UP001324287">
    <property type="component" value="Chromosome"/>
</dbReference>
<dbReference type="PANTHER" id="PTHR48081">
    <property type="entry name" value="AB HYDROLASE SUPERFAMILY PROTEIN C4A8.06C"/>
    <property type="match status" value="1"/>
</dbReference>
<dbReference type="InterPro" id="IPR013094">
    <property type="entry name" value="AB_hydrolase_3"/>
</dbReference>
<gene>
    <name evidence="4" type="ORF">U6N30_14910</name>
</gene>
<evidence type="ECO:0000256" key="1">
    <source>
        <dbReference type="ARBA" id="ARBA00022801"/>
    </source>
</evidence>
<dbReference type="GO" id="GO:0016787">
    <property type="term" value="F:hydrolase activity"/>
    <property type="evidence" value="ECO:0007669"/>
    <property type="project" value="UniProtKB-KW"/>
</dbReference>
<protein>
    <submittedName>
        <fullName evidence="4">Alpha/beta hydrolase</fullName>
    </submittedName>
</protein>
<dbReference type="InterPro" id="IPR050300">
    <property type="entry name" value="GDXG_lipolytic_enzyme"/>
</dbReference>
<dbReference type="Gene3D" id="3.40.50.1820">
    <property type="entry name" value="alpha/beta hydrolase"/>
    <property type="match status" value="1"/>
</dbReference>
<evidence type="ECO:0000256" key="2">
    <source>
        <dbReference type="SAM" id="MobiDB-lite"/>
    </source>
</evidence>
<keyword evidence="1 4" id="KW-0378">Hydrolase</keyword>
<reference evidence="4 5" key="1">
    <citation type="submission" date="2023-12" db="EMBL/GenBank/DDBJ databases">
        <title>Blastococcus brunescens sp. nov., an actonobacterium isolated from sandstone collected in sahara desert.</title>
        <authorList>
            <person name="Gtari M."/>
            <person name="Ghodhbane F."/>
        </authorList>
    </citation>
    <scope>NUCLEOTIDE SEQUENCE [LARGE SCALE GENOMIC DNA]</scope>
    <source>
        <strain evidence="4 5">BMG 8361</strain>
    </source>
</reference>
<dbReference type="Pfam" id="PF07859">
    <property type="entry name" value="Abhydrolase_3"/>
    <property type="match status" value="1"/>
</dbReference>